<evidence type="ECO:0000256" key="1">
    <source>
        <dbReference type="SAM" id="SignalP"/>
    </source>
</evidence>
<feature type="signal peptide" evidence="1">
    <location>
        <begin position="1"/>
        <end position="19"/>
    </location>
</feature>
<feature type="chain" id="PRO_5020595745" description="3-keto-disaccharide hydrolase domain-containing protein" evidence="1">
    <location>
        <begin position="20"/>
        <end position="217"/>
    </location>
</feature>
<dbReference type="EMBL" id="SWBO01000004">
    <property type="protein sequence ID" value="TKC01391.1"/>
    <property type="molecule type" value="Genomic_DNA"/>
</dbReference>
<keyword evidence="1" id="KW-0732">Signal</keyword>
<comment type="caution">
    <text evidence="2">The sequence shown here is derived from an EMBL/GenBank/DDBJ whole genome shotgun (WGS) entry which is preliminary data.</text>
</comment>
<protein>
    <recommendedName>
        <fullName evidence="4">3-keto-disaccharide hydrolase domain-containing protein</fullName>
    </recommendedName>
</protein>
<reference evidence="2 3" key="1">
    <citation type="submission" date="2019-04" db="EMBL/GenBank/DDBJ databases">
        <title>Pedobacter sp. AR-2-6 sp. nov., isolated from Arctic soil.</title>
        <authorList>
            <person name="Dahal R.H."/>
            <person name="Kim D.-U."/>
        </authorList>
    </citation>
    <scope>NUCLEOTIDE SEQUENCE [LARGE SCALE GENOMIC DNA]</scope>
    <source>
        <strain evidence="2 3">AR-2-6</strain>
    </source>
</reference>
<evidence type="ECO:0000313" key="2">
    <source>
        <dbReference type="EMBL" id="TKC01391.1"/>
    </source>
</evidence>
<dbReference type="OrthoDB" id="762277at2"/>
<sequence>MQKLIICFLMIIYGSVSFAQKNLIFSDDFEDYENDWQEIKNKEFVVKQNQGKLFFSKANNNRIVNGCLWYKKTIPNFNTGQNFTIEFEAKGLSSEFKDYLFDIQWGRLQEFDGVRKTAIYQLDFNTNRVRLSRLNKPKNWEYFRWSNELIDKSFSEFSLEYNILNKYEIIQQDGTLMVKINGKQVGKWIVEPLDGSEIGFQNCLKGEWELENIIIKQ</sequence>
<dbReference type="Proteomes" id="UP000310477">
    <property type="component" value="Unassembled WGS sequence"/>
</dbReference>
<gene>
    <name evidence="2" type="ORF">FA045_09145</name>
</gene>
<keyword evidence="3" id="KW-1185">Reference proteome</keyword>
<proteinExistence type="predicted"/>
<evidence type="ECO:0008006" key="4">
    <source>
        <dbReference type="Google" id="ProtNLM"/>
    </source>
</evidence>
<dbReference type="Gene3D" id="2.60.120.200">
    <property type="match status" value="1"/>
</dbReference>
<accession>A0A4U1C7F8</accession>
<evidence type="ECO:0000313" key="3">
    <source>
        <dbReference type="Proteomes" id="UP000310477"/>
    </source>
</evidence>
<name>A0A4U1C7F8_9SPHI</name>
<dbReference type="AlphaFoldDB" id="A0A4U1C7F8"/>
<dbReference type="RefSeq" id="WP_136876734.1">
    <property type="nucleotide sequence ID" value="NZ_SWBO01000004.1"/>
</dbReference>
<organism evidence="2 3">
    <name type="scientific">Pedobacter cryotolerans</name>
    <dbReference type="NCBI Taxonomy" id="2571270"/>
    <lineage>
        <taxon>Bacteria</taxon>
        <taxon>Pseudomonadati</taxon>
        <taxon>Bacteroidota</taxon>
        <taxon>Sphingobacteriia</taxon>
        <taxon>Sphingobacteriales</taxon>
        <taxon>Sphingobacteriaceae</taxon>
        <taxon>Pedobacter</taxon>
    </lineage>
</organism>